<dbReference type="RefSeq" id="WP_093391714.1">
    <property type="nucleotide sequence ID" value="NZ_LT629736.1"/>
</dbReference>
<evidence type="ECO:0000256" key="3">
    <source>
        <dbReference type="ARBA" id="ARBA00023315"/>
    </source>
</evidence>
<keyword evidence="5" id="KW-0812">Transmembrane</keyword>
<dbReference type="PANTHER" id="PTHR10434">
    <property type="entry name" value="1-ACYL-SN-GLYCEROL-3-PHOSPHATE ACYLTRANSFERASE"/>
    <property type="match status" value="1"/>
</dbReference>
<dbReference type="PANTHER" id="PTHR10434:SF11">
    <property type="entry name" value="1-ACYL-SN-GLYCEROL-3-PHOSPHATE ACYLTRANSFERASE"/>
    <property type="match status" value="1"/>
</dbReference>
<dbReference type="STRING" id="487184.SAMN05216421_0556"/>
<keyword evidence="8" id="KW-1185">Reference proteome</keyword>
<dbReference type="EMBL" id="LT629736">
    <property type="protein sequence ID" value="SDR91147.1"/>
    <property type="molecule type" value="Genomic_DNA"/>
</dbReference>
<evidence type="ECO:0000256" key="5">
    <source>
        <dbReference type="SAM" id="Phobius"/>
    </source>
</evidence>
<dbReference type="GO" id="GO:0006654">
    <property type="term" value="P:phosphatidic acid biosynthetic process"/>
    <property type="evidence" value="ECO:0007669"/>
    <property type="project" value="TreeGrafter"/>
</dbReference>
<keyword evidence="2 7" id="KW-0808">Transferase</keyword>
<feature type="domain" description="Phospholipid/glycerol acyltransferase" evidence="6">
    <location>
        <begin position="82"/>
        <end position="196"/>
    </location>
</feature>
<proteinExistence type="predicted"/>
<dbReference type="OrthoDB" id="5290997at2"/>
<name>A0A1H1MWX4_9GAMM</name>
<evidence type="ECO:0000313" key="8">
    <source>
        <dbReference type="Proteomes" id="UP000243207"/>
    </source>
</evidence>
<dbReference type="Pfam" id="PF01553">
    <property type="entry name" value="Acyltransferase"/>
    <property type="match status" value="1"/>
</dbReference>
<organism evidence="7 8">
    <name type="scientific">Halopseudomonas xinjiangensis</name>
    <dbReference type="NCBI Taxonomy" id="487184"/>
    <lineage>
        <taxon>Bacteria</taxon>
        <taxon>Pseudomonadati</taxon>
        <taxon>Pseudomonadota</taxon>
        <taxon>Gammaproteobacteria</taxon>
        <taxon>Pseudomonadales</taxon>
        <taxon>Pseudomonadaceae</taxon>
        <taxon>Halopseudomonas</taxon>
    </lineage>
</organism>
<sequence>MSSNPGKVTAATVWQRITVFLASLLVTVGYCVDVLWRAALGRLDRSRVDRYTRSWSGWLLRLIRMRLSVEGSCPDFNDGRRYIILCNHASHYDIPASFVAMPGSIRMLAKSELYRIPLLGAAMRAAEFPSINRHQRERAVADLQRARKMMESGIVLWAAPEGTRSPHGRLLPFKKGCFHLALDTGAIVVPVAIRGIHRVLPARTRQFNFGQSVSLHIGEPIDSARYDLAGLMTETRRRMVDLLGEQPEEASAAETSNDSLTRPQVS</sequence>
<dbReference type="InterPro" id="IPR002123">
    <property type="entry name" value="Plipid/glycerol_acylTrfase"/>
</dbReference>
<dbReference type="AlphaFoldDB" id="A0A1H1MWX4"/>
<evidence type="ECO:0000259" key="6">
    <source>
        <dbReference type="SMART" id="SM00563"/>
    </source>
</evidence>
<evidence type="ECO:0000256" key="1">
    <source>
        <dbReference type="ARBA" id="ARBA00005189"/>
    </source>
</evidence>
<keyword evidence="5" id="KW-1133">Transmembrane helix</keyword>
<evidence type="ECO:0000256" key="4">
    <source>
        <dbReference type="SAM" id="MobiDB-lite"/>
    </source>
</evidence>
<feature type="region of interest" description="Disordered" evidence="4">
    <location>
        <begin position="246"/>
        <end position="266"/>
    </location>
</feature>
<reference evidence="8" key="1">
    <citation type="submission" date="2016-10" db="EMBL/GenBank/DDBJ databases">
        <authorList>
            <person name="Varghese N."/>
            <person name="Submissions S."/>
        </authorList>
    </citation>
    <scope>NUCLEOTIDE SEQUENCE [LARGE SCALE GENOMIC DNA]</scope>
    <source>
        <strain evidence="8">NRRL B-51270</strain>
    </source>
</reference>
<evidence type="ECO:0000256" key="2">
    <source>
        <dbReference type="ARBA" id="ARBA00022679"/>
    </source>
</evidence>
<gene>
    <name evidence="7" type="ORF">SAMN05216421_0556</name>
</gene>
<evidence type="ECO:0000313" key="7">
    <source>
        <dbReference type="EMBL" id="SDR91147.1"/>
    </source>
</evidence>
<dbReference type="CDD" id="cd07989">
    <property type="entry name" value="LPLAT_AGPAT-like"/>
    <property type="match status" value="1"/>
</dbReference>
<feature type="transmembrane region" description="Helical" evidence="5">
    <location>
        <begin position="20"/>
        <end position="40"/>
    </location>
</feature>
<dbReference type="SUPFAM" id="SSF69593">
    <property type="entry name" value="Glycerol-3-phosphate (1)-acyltransferase"/>
    <property type="match status" value="1"/>
</dbReference>
<keyword evidence="3 7" id="KW-0012">Acyltransferase</keyword>
<dbReference type="GO" id="GO:0003841">
    <property type="term" value="F:1-acylglycerol-3-phosphate O-acyltransferase activity"/>
    <property type="evidence" value="ECO:0007669"/>
    <property type="project" value="TreeGrafter"/>
</dbReference>
<protein>
    <submittedName>
        <fullName evidence="7">1-acyl-sn-glycerol-3-phosphate acyltransferase</fullName>
    </submittedName>
</protein>
<comment type="pathway">
    <text evidence="1">Lipid metabolism.</text>
</comment>
<dbReference type="SMART" id="SM00563">
    <property type="entry name" value="PlsC"/>
    <property type="match status" value="1"/>
</dbReference>
<keyword evidence="5" id="KW-0472">Membrane</keyword>
<feature type="compositionally biased region" description="Polar residues" evidence="4">
    <location>
        <begin position="253"/>
        <end position="266"/>
    </location>
</feature>
<dbReference type="Proteomes" id="UP000243207">
    <property type="component" value="Chromosome I"/>
</dbReference>
<accession>A0A1H1MWX4</accession>